<protein>
    <submittedName>
        <fullName evidence="2">Uncharacterized protein</fullName>
    </submittedName>
</protein>
<dbReference type="OrthoDB" id="3797007at2759"/>
<gene>
    <name evidence="2" type="ORF">M421DRAFT_205658</name>
</gene>
<name>A0A6A5RI10_9PLEO</name>
<evidence type="ECO:0000256" key="1">
    <source>
        <dbReference type="SAM" id="MobiDB-lite"/>
    </source>
</evidence>
<evidence type="ECO:0000313" key="3">
    <source>
        <dbReference type="Proteomes" id="UP000800082"/>
    </source>
</evidence>
<dbReference type="EMBL" id="ML978975">
    <property type="protein sequence ID" value="KAF1926734.1"/>
    <property type="molecule type" value="Genomic_DNA"/>
</dbReference>
<dbReference type="GeneID" id="54345810"/>
<keyword evidence="3" id="KW-1185">Reference proteome</keyword>
<proteinExistence type="predicted"/>
<accession>A0A6A5RI10</accession>
<dbReference type="RefSeq" id="XP_033446986.1">
    <property type="nucleotide sequence ID" value="XM_033588163.1"/>
</dbReference>
<evidence type="ECO:0000313" key="2">
    <source>
        <dbReference type="EMBL" id="KAF1926734.1"/>
    </source>
</evidence>
<organism evidence="2 3">
    <name type="scientific">Didymella exigua CBS 183.55</name>
    <dbReference type="NCBI Taxonomy" id="1150837"/>
    <lineage>
        <taxon>Eukaryota</taxon>
        <taxon>Fungi</taxon>
        <taxon>Dikarya</taxon>
        <taxon>Ascomycota</taxon>
        <taxon>Pezizomycotina</taxon>
        <taxon>Dothideomycetes</taxon>
        <taxon>Pleosporomycetidae</taxon>
        <taxon>Pleosporales</taxon>
        <taxon>Pleosporineae</taxon>
        <taxon>Didymellaceae</taxon>
        <taxon>Didymella</taxon>
    </lineage>
</organism>
<feature type="region of interest" description="Disordered" evidence="1">
    <location>
        <begin position="122"/>
        <end position="148"/>
    </location>
</feature>
<dbReference type="AlphaFoldDB" id="A0A6A5RI10"/>
<reference evidence="2" key="1">
    <citation type="journal article" date="2020" name="Stud. Mycol.">
        <title>101 Dothideomycetes genomes: a test case for predicting lifestyles and emergence of pathogens.</title>
        <authorList>
            <person name="Haridas S."/>
            <person name="Albert R."/>
            <person name="Binder M."/>
            <person name="Bloem J."/>
            <person name="Labutti K."/>
            <person name="Salamov A."/>
            <person name="Andreopoulos B."/>
            <person name="Baker S."/>
            <person name="Barry K."/>
            <person name="Bills G."/>
            <person name="Bluhm B."/>
            <person name="Cannon C."/>
            <person name="Castanera R."/>
            <person name="Culley D."/>
            <person name="Daum C."/>
            <person name="Ezra D."/>
            <person name="Gonzalez J."/>
            <person name="Henrissat B."/>
            <person name="Kuo A."/>
            <person name="Liang C."/>
            <person name="Lipzen A."/>
            <person name="Lutzoni F."/>
            <person name="Magnuson J."/>
            <person name="Mondo S."/>
            <person name="Nolan M."/>
            <person name="Ohm R."/>
            <person name="Pangilinan J."/>
            <person name="Park H.-J."/>
            <person name="Ramirez L."/>
            <person name="Alfaro M."/>
            <person name="Sun H."/>
            <person name="Tritt A."/>
            <person name="Yoshinaga Y."/>
            <person name="Zwiers L.-H."/>
            <person name="Turgeon B."/>
            <person name="Goodwin S."/>
            <person name="Spatafora J."/>
            <person name="Crous P."/>
            <person name="Grigoriev I."/>
        </authorList>
    </citation>
    <scope>NUCLEOTIDE SEQUENCE</scope>
    <source>
        <strain evidence="2">CBS 183.55</strain>
    </source>
</reference>
<sequence length="292" mass="33134">MALHRLSDASEMNLHDLPADLELQFSPTEMNRPLGAVSAADNDEQTVEDSQETVLPLDDRLQTLYNTYHTSYTCPITAQSAHMQHARDLAFALLQRHYPASQQYRVEASALGPLTKYGLNFELKTDGEPDSDTDMPRTKRPKYANKKEKAVHSEPAWHSILPENIAAFAVKKGTVEVNEGVETLVWRAYTNLVILLDDMSTFPRWSRENLNHRGDALADLPGIIGGMQRGHGILFFGPRLEMYSYDANDAYKPVKPYANPDWRMDMRTTSLAEVDIVLRSFIRQEPIYMDGY</sequence>
<dbReference type="Proteomes" id="UP000800082">
    <property type="component" value="Unassembled WGS sequence"/>
</dbReference>